<gene>
    <name evidence="9" type="ORF">FNH06_33905</name>
</gene>
<dbReference type="InterPro" id="IPR011701">
    <property type="entry name" value="MFS"/>
</dbReference>
<dbReference type="InterPro" id="IPR036259">
    <property type="entry name" value="MFS_trans_sf"/>
</dbReference>
<dbReference type="Gene3D" id="1.20.1250.20">
    <property type="entry name" value="MFS general substrate transporter like domains"/>
    <property type="match status" value="2"/>
</dbReference>
<name>A0A557ZXT3_9PSEU</name>
<feature type="transmembrane region" description="Helical" evidence="7">
    <location>
        <begin position="87"/>
        <end position="104"/>
    </location>
</feature>
<feature type="transmembrane region" description="Helical" evidence="7">
    <location>
        <begin position="432"/>
        <end position="450"/>
    </location>
</feature>
<evidence type="ECO:0000313" key="10">
    <source>
        <dbReference type="Proteomes" id="UP000318578"/>
    </source>
</evidence>
<dbReference type="CDD" id="cd17321">
    <property type="entry name" value="MFS_MMR_MDR_like"/>
    <property type="match status" value="1"/>
</dbReference>
<dbReference type="OrthoDB" id="102502at2"/>
<evidence type="ECO:0000259" key="8">
    <source>
        <dbReference type="PROSITE" id="PS50850"/>
    </source>
</evidence>
<keyword evidence="3" id="KW-1003">Cell membrane</keyword>
<feature type="transmembrane region" description="Helical" evidence="7">
    <location>
        <begin position="21"/>
        <end position="44"/>
    </location>
</feature>
<dbReference type="EMBL" id="VJZA01000096">
    <property type="protein sequence ID" value="TVT16800.1"/>
    <property type="molecule type" value="Genomic_DNA"/>
</dbReference>
<dbReference type="PANTHER" id="PTHR42718:SF46">
    <property type="entry name" value="BLR6921 PROTEIN"/>
    <property type="match status" value="1"/>
</dbReference>
<dbReference type="InterPro" id="IPR020846">
    <property type="entry name" value="MFS_dom"/>
</dbReference>
<accession>A0A557ZXT3</accession>
<dbReference type="AlphaFoldDB" id="A0A557ZXT3"/>
<feature type="transmembrane region" description="Helical" evidence="7">
    <location>
        <begin position="211"/>
        <end position="234"/>
    </location>
</feature>
<dbReference type="PANTHER" id="PTHR42718">
    <property type="entry name" value="MAJOR FACILITATOR SUPERFAMILY MULTIDRUG TRANSPORTER MFSC"/>
    <property type="match status" value="1"/>
</dbReference>
<reference evidence="9 10" key="1">
    <citation type="submission" date="2019-07" db="EMBL/GenBank/DDBJ databases">
        <title>New species of Amycolatopsis and Streptomyces.</title>
        <authorList>
            <person name="Duangmal K."/>
            <person name="Teo W.F.A."/>
            <person name="Lipun K."/>
        </authorList>
    </citation>
    <scope>NUCLEOTIDE SEQUENCE [LARGE SCALE GENOMIC DNA]</scope>
    <source>
        <strain evidence="9 10">JCM 30562</strain>
    </source>
</reference>
<evidence type="ECO:0000313" key="9">
    <source>
        <dbReference type="EMBL" id="TVT16800.1"/>
    </source>
</evidence>
<evidence type="ECO:0000256" key="2">
    <source>
        <dbReference type="ARBA" id="ARBA00022448"/>
    </source>
</evidence>
<feature type="transmembrane region" description="Helical" evidence="7">
    <location>
        <begin position="181"/>
        <end position="199"/>
    </location>
</feature>
<evidence type="ECO:0000256" key="7">
    <source>
        <dbReference type="SAM" id="Phobius"/>
    </source>
</evidence>
<feature type="transmembrane region" description="Helical" evidence="7">
    <location>
        <begin position="286"/>
        <end position="309"/>
    </location>
</feature>
<dbReference type="Proteomes" id="UP000318578">
    <property type="component" value="Unassembled WGS sequence"/>
</dbReference>
<evidence type="ECO:0000256" key="3">
    <source>
        <dbReference type="ARBA" id="ARBA00022475"/>
    </source>
</evidence>
<dbReference type="Pfam" id="PF07690">
    <property type="entry name" value="MFS_1"/>
    <property type="match status" value="1"/>
</dbReference>
<feature type="transmembrane region" description="Helical" evidence="7">
    <location>
        <begin position="156"/>
        <end position="175"/>
    </location>
</feature>
<comment type="subcellular location">
    <subcellularLocation>
        <location evidence="1">Cell membrane</location>
        <topology evidence="1">Multi-pass membrane protein</topology>
    </subcellularLocation>
</comment>
<proteinExistence type="predicted"/>
<feature type="transmembrane region" description="Helical" evidence="7">
    <location>
        <begin position="124"/>
        <end position="144"/>
    </location>
</feature>
<protein>
    <submittedName>
        <fullName evidence="9">MFS transporter</fullName>
    </submittedName>
</protein>
<keyword evidence="4 7" id="KW-0812">Transmembrane</keyword>
<evidence type="ECO:0000256" key="5">
    <source>
        <dbReference type="ARBA" id="ARBA00022989"/>
    </source>
</evidence>
<dbReference type="GO" id="GO:0005886">
    <property type="term" value="C:plasma membrane"/>
    <property type="evidence" value="ECO:0007669"/>
    <property type="project" value="UniProtKB-SubCell"/>
</dbReference>
<evidence type="ECO:0000256" key="1">
    <source>
        <dbReference type="ARBA" id="ARBA00004651"/>
    </source>
</evidence>
<evidence type="ECO:0000256" key="4">
    <source>
        <dbReference type="ARBA" id="ARBA00022692"/>
    </source>
</evidence>
<dbReference type="PROSITE" id="PS50850">
    <property type="entry name" value="MFS"/>
    <property type="match status" value="1"/>
</dbReference>
<evidence type="ECO:0000256" key="6">
    <source>
        <dbReference type="ARBA" id="ARBA00023136"/>
    </source>
</evidence>
<comment type="caution">
    <text evidence="9">The sequence shown here is derived from an EMBL/GenBank/DDBJ whole genome shotgun (WGS) entry which is preliminary data.</text>
</comment>
<feature type="transmembrane region" description="Helical" evidence="7">
    <location>
        <begin position="246"/>
        <end position="265"/>
    </location>
</feature>
<keyword evidence="10" id="KW-1185">Reference proteome</keyword>
<keyword evidence="2" id="KW-0813">Transport</keyword>
<dbReference type="SUPFAM" id="SSF103473">
    <property type="entry name" value="MFS general substrate transporter"/>
    <property type="match status" value="1"/>
</dbReference>
<feature type="transmembrane region" description="Helical" evidence="7">
    <location>
        <begin position="56"/>
        <end position="75"/>
    </location>
</feature>
<feature type="transmembrane region" description="Helical" evidence="7">
    <location>
        <begin position="329"/>
        <end position="350"/>
    </location>
</feature>
<dbReference type="RefSeq" id="WP_144644183.1">
    <property type="nucleotide sequence ID" value="NZ_BNAX01000001.1"/>
</dbReference>
<keyword evidence="5 7" id="KW-1133">Transmembrane helix</keyword>
<keyword evidence="6 7" id="KW-0472">Membrane</keyword>
<organism evidence="9 10">
    <name type="scientific">Amycolatopsis acidiphila</name>
    <dbReference type="NCBI Taxonomy" id="715473"/>
    <lineage>
        <taxon>Bacteria</taxon>
        <taxon>Bacillati</taxon>
        <taxon>Actinomycetota</taxon>
        <taxon>Actinomycetes</taxon>
        <taxon>Pseudonocardiales</taxon>
        <taxon>Pseudonocardiaceae</taxon>
        <taxon>Amycolatopsis</taxon>
    </lineage>
</organism>
<feature type="transmembrane region" description="Helical" evidence="7">
    <location>
        <begin position="528"/>
        <end position="549"/>
    </location>
</feature>
<feature type="transmembrane region" description="Helical" evidence="7">
    <location>
        <begin position="357"/>
        <end position="376"/>
    </location>
</feature>
<feature type="domain" description="Major facilitator superfamily (MFS) profile" evidence="8">
    <location>
        <begin position="15"/>
        <end position="490"/>
    </location>
</feature>
<dbReference type="GO" id="GO:0022857">
    <property type="term" value="F:transmembrane transporter activity"/>
    <property type="evidence" value="ECO:0007669"/>
    <property type="project" value="InterPro"/>
</dbReference>
<sequence length="572" mass="58983">MTAQSGGGERYKWIALSNTTLGVLIASVDGSIVIISLPAIFRGIGLDPLAPGNISYLLWMILGYLLVSAVLVVALGRLGDMFGRVRMYNMGFAIFAAASLALSLDPLTGGGGALWLIGWRVVQAFGGATLTGNSAAILTDAFPARQRGMALGVNQITALAGQFLGLLAGGLLAAIDWHAVFWVSVPIGVLGTIWSYRSLRETGERRPARIDWIGTATFTAGTGVILAAITYGIQPYGGHPTGWGNPAVLGGLALGVLLLIVFCIAETRVVAPMFRLGLFRIRAFAAGNLAALLTAIARGGLQFMLIIWLQGIWLPLHGFDYEDTPLWAGIYMLPLTAGFLVAGPVSGYLSDRFGARLFATGGLVIVAGAFVGLLALPVNFSYPVFALLLLLSGIGQGMFSAPNTSAIMGSVPPGERGVASGMRSTFQNSGTSLSIGIFFSLMIAGLAGSLPHTLAAGLQAQGVPAATATSVAALPPVSTLFAAFLGSNPVGHLLGSSGVLATLPQPNVDVLTGKTFFPQLVAGPVHNGLVTVFTAAAVMAVVAAVASLLRGRHQPVAVRGDAQPASGRGRKQ</sequence>